<dbReference type="SUPFAM" id="SSF51971">
    <property type="entry name" value="Nucleotide-binding domain"/>
    <property type="match status" value="2"/>
</dbReference>
<evidence type="ECO:0000313" key="8">
    <source>
        <dbReference type="EMBL" id="CAB4934096.1"/>
    </source>
</evidence>
<organism evidence="8">
    <name type="scientific">freshwater metagenome</name>
    <dbReference type="NCBI Taxonomy" id="449393"/>
    <lineage>
        <taxon>unclassified sequences</taxon>
        <taxon>metagenomes</taxon>
        <taxon>ecological metagenomes</taxon>
    </lineage>
</organism>
<evidence type="ECO:0000256" key="1">
    <source>
        <dbReference type="ARBA" id="ARBA00001974"/>
    </source>
</evidence>
<protein>
    <submittedName>
        <fullName evidence="8">Unannotated protein</fullName>
    </submittedName>
</protein>
<keyword evidence="5" id="KW-0521">NADP</keyword>
<dbReference type="Pfam" id="PF07992">
    <property type="entry name" value="Pyr_redox_2"/>
    <property type="match status" value="1"/>
</dbReference>
<evidence type="ECO:0000259" key="7">
    <source>
        <dbReference type="Pfam" id="PF07992"/>
    </source>
</evidence>
<dbReference type="EMBL" id="CAFBMX010000006">
    <property type="protein sequence ID" value="CAB4934096.1"/>
    <property type="molecule type" value="Genomic_DNA"/>
</dbReference>
<evidence type="ECO:0000256" key="3">
    <source>
        <dbReference type="ARBA" id="ARBA00022630"/>
    </source>
</evidence>
<dbReference type="InterPro" id="IPR023753">
    <property type="entry name" value="FAD/NAD-binding_dom"/>
</dbReference>
<dbReference type="PRINTS" id="PR00419">
    <property type="entry name" value="ADXRDTASE"/>
</dbReference>
<name>A0A6J7ITI8_9ZZZZ</name>
<evidence type="ECO:0000256" key="2">
    <source>
        <dbReference type="ARBA" id="ARBA00008312"/>
    </source>
</evidence>
<evidence type="ECO:0000256" key="4">
    <source>
        <dbReference type="ARBA" id="ARBA00022827"/>
    </source>
</evidence>
<dbReference type="InterPro" id="IPR021163">
    <property type="entry name" value="Ferredox_Rdtase_adrenod"/>
</dbReference>
<evidence type="ECO:0000256" key="6">
    <source>
        <dbReference type="ARBA" id="ARBA00023002"/>
    </source>
</evidence>
<sequence length="461" mass="49328">MAEGSTPVRVAIVGAGPAGFYATDKLLRAGGIEVELFDRLPTPYGLVRAGVAPDHPKIKSVTRVFQKAAALEGFRFHGNVEVGRDITHAELLDHHHAVIYTYGAALDRRLGIPGEDLPGSVPATEFVAWYNGHPDAADHQFDLRGPRAVVIGNGNVAVDVARMLMLTQGELSVTDTSDTAIAALAQSGIEEVVILGRRGPAQAAYTTPELRELGELEDADVVVDPADVVLDAASAAWLEGDDADRTARDNVEIVQEYAARTPHGHAKRVVLRFLASPVEILGTDRVEGLRIVRNELVVGEHGTQRARATGEEEVIDCSLVLRSVGYRGAGLEGLPFDDAAGTILNDDGRVLSEPGRAPLPGVYTAGWIKRGPSGVIGTNKKCAHETVDHLLEDLEAGVLAQPPAGAQELDALLDARGATRIDFPAWERIDEHETTTGEAQGRPRVKLLRREHLLERARGGS</sequence>
<dbReference type="PANTHER" id="PTHR48467:SF1">
    <property type="entry name" value="GLUTAMATE SYNTHASE 1 [NADH], CHLOROPLASTIC-LIKE"/>
    <property type="match status" value="1"/>
</dbReference>
<keyword evidence="6" id="KW-0560">Oxidoreductase</keyword>
<keyword evidence="3" id="KW-0285">Flavoprotein</keyword>
<accession>A0A6J7ITI8</accession>
<evidence type="ECO:0000256" key="5">
    <source>
        <dbReference type="ARBA" id="ARBA00022857"/>
    </source>
</evidence>
<keyword evidence="4" id="KW-0274">FAD</keyword>
<dbReference type="PIRSF" id="PIRSF000362">
    <property type="entry name" value="FNR"/>
    <property type="match status" value="1"/>
</dbReference>
<dbReference type="Gene3D" id="3.40.50.720">
    <property type="entry name" value="NAD(P)-binding Rossmann-like Domain"/>
    <property type="match status" value="1"/>
</dbReference>
<dbReference type="PANTHER" id="PTHR48467">
    <property type="entry name" value="GLUTAMATE SYNTHASE 1 [NADH], CHLOROPLASTIC-LIKE"/>
    <property type="match status" value="1"/>
</dbReference>
<comment type="cofactor">
    <cofactor evidence="1">
        <name>FAD</name>
        <dbReference type="ChEBI" id="CHEBI:57692"/>
    </cofactor>
</comment>
<dbReference type="Gene3D" id="3.50.50.60">
    <property type="entry name" value="FAD/NAD(P)-binding domain"/>
    <property type="match status" value="1"/>
</dbReference>
<reference evidence="8" key="1">
    <citation type="submission" date="2020-05" db="EMBL/GenBank/DDBJ databases">
        <authorList>
            <person name="Chiriac C."/>
            <person name="Salcher M."/>
            <person name="Ghai R."/>
            <person name="Kavagutti S V."/>
        </authorList>
    </citation>
    <scope>NUCLEOTIDE SEQUENCE</scope>
</reference>
<dbReference type="AlphaFoldDB" id="A0A6J7ITI8"/>
<dbReference type="GO" id="GO:0016491">
    <property type="term" value="F:oxidoreductase activity"/>
    <property type="evidence" value="ECO:0007669"/>
    <property type="project" value="UniProtKB-KW"/>
</dbReference>
<comment type="similarity">
    <text evidence="2">Belongs to the ferredoxin--NADP reductase type 1 family.</text>
</comment>
<dbReference type="InterPro" id="IPR055275">
    <property type="entry name" value="Ferredox_Rdtase"/>
</dbReference>
<feature type="domain" description="FAD/NAD(P)-binding" evidence="7">
    <location>
        <begin position="9"/>
        <end position="178"/>
    </location>
</feature>
<gene>
    <name evidence="8" type="ORF">UFOPK3674_01359</name>
</gene>
<dbReference type="InterPro" id="IPR036188">
    <property type="entry name" value="FAD/NAD-bd_sf"/>
</dbReference>
<proteinExistence type="inferred from homology"/>